<dbReference type="PANTHER" id="PTHR13832:SF668">
    <property type="entry name" value="PROTEIN PHOSPHATASE 2C 39-RELATED"/>
    <property type="match status" value="1"/>
</dbReference>
<dbReference type="SUPFAM" id="SSF81606">
    <property type="entry name" value="PP2C-like"/>
    <property type="match status" value="1"/>
</dbReference>
<protein>
    <recommendedName>
        <fullName evidence="1">PPM-type phosphatase domain-containing protein</fullName>
    </recommendedName>
</protein>
<reference evidence="3" key="1">
    <citation type="journal article" date="2009" name="Nature">
        <title>Genome sequence and analysis of the Irish potato famine pathogen Phytophthora infestans.</title>
        <authorList>
            <consortium name="The Broad Institute Genome Sequencing Platform"/>
            <person name="Haas B.J."/>
            <person name="Kamoun S."/>
            <person name="Zody M.C."/>
            <person name="Jiang R.H."/>
            <person name="Handsaker R.E."/>
            <person name="Cano L.M."/>
            <person name="Grabherr M."/>
            <person name="Kodira C.D."/>
            <person name="Raffaele S."/>
            <person name="Torto-Alalibo T."/>
            <person name="Bozkurt T.O."/>
            <person name="Ah-Fong A.M."/>
            <person name="Alvarado L."/>
            <person name="Anderson V.L."/>
            <person name="Armstrong M.R."/>
            <person name="Avrova A."/>
            <person name="Baxter L."/>
            <person name="Beynon J."/>
            <person name="Boevink P.C."/>
            <person name="Bollmann S.R."/>
            <person name="Bos J.I."/>
            <person name="Bulone V."/>
            <person name="Cai G."/>
            <person name="Cakir C."/>
            <person name="Carrington J.C."/>
            <person name="Chawner M."/>
            <person name="Conti L."/>
            <person name="Costanzo S."/>
            <person name="Ewan R."/>
            <person name="Fahlgren N."/>
            <person name="Fischbach M.A."/>
            <person name="Fugelstad J."/>
            <person name="Gilroy E.M."/>
            <person name="Gnerre S."/>
            <person name="Green P.J."/>
            <person name="Grenville-Briggs L.J."/>
            <person name="Griffith J."/>
            <person name="Grunwald N.J."/>
            <person name="Horn K."/>
            <person name="Horner N.R."/>
            <person name="Hu C.H."/>
            <person name="Huitema E."/>
            <person name="Jeong D.H."/>
            <person name="Jones A.M."/>
            <person name="Jones J.D."/>
            <person name="Jones R.W."/>
            <person name="Karlsson E.K."/>
            <person name="Kunjeti S.G."/>
            <person name="Lamour K."/>
            <person name="Liu Z."/>
            <person name="Ma L."/>
            <person name="Maclean D."/>
            <person name="Chibucos M.C."/>
            <person name="McDonald H."/>
            <person name="McWalters J."/>
            <person name="Meijer H.J."/>
            <person name="Morgan W."/>
            <person name="Morris P.F."/>
            <person name="Munro C.A."/>
            <person name="O'Neill K."/>
            <person name="Ospina-Giraldo M."/>
            <person name="Pinzon A."/>
            <person name="Pritchard L."/>
            <person name="Ramsahoye B."/>
            <person name="Ren Q."/>
            <person name="Restrepo S."/>
            <person name="Roy S."/>
            <person name="Sadanandom A."/>
            <person name="Savidor A."/>
            <person name="Schornack S."/>
            <person name="Schwartz D.C."/>
            <person name="Schumann U.D."/>
            <person name="Schwessinger B."/>
            <person name="Seyer L."/>
            <person name="Sharpe T."/>
            <person name="Silvar C."/>
            <person name="Song J."/>
            <person name="Studholme D.J."/>
            <person name="Sykes S."/>
            <person name="Thines M."/>
            <person name="van de Vondervoort P.J."/>
            <person name="Phuntumart V."/>
            <person name="Wawra S."/>
            <person name="Weide R."/>
            <person name="Win J."/>
            <person name="Young C."/>
            <person name="Zhou S."/>
            <person name="Fry W."/>
            <person name="Meyers B.C."/>
            <person name="van West P."/>
            <person name="Ristaino J."/>
            <person name="Govers F."/>
            <person name="Birch P.R."/>
            <person name="Whisson S.C."/>
            <person name="Judelson H.S."/>
            <person name="Nusbaum C."/>
        </authorList>
    </citation>
    <scope>NUCLEOTIDE SEQUENCE [LARGE SCALE GENOMIC DNA]</scope>
    <source>
        <strain evidence="3">T30-4</strain>
    </source>
</reference>
<sequence length="442" mass="48270">MAAVTSSMAQIRVARRFNKQHETKAVVDQLRNKFNAMKAWFGQIRADEATTGNLENARQQYVQPRMHCRHHLCLSPMFNVAYNTPFPLAMDVAATGAPRLQRALTKVRAESGMDDIAEMIAGENEVFSLGDDASGENEVFSLGDDASDENQSEQIAARCASSGNEKNPIRLLDVASLSVEGSQGHANEDRCVVASNERFHLFAVVDGHGGSWAGDYLVEELFKTLDEVYDDGFDHAKLAEAMEELDRKFCAMAMRKTDMSGACLLAVLLYIDPNTDTAQKIVLNIGDCRAIIQESPEPSKKAKGKAPSSTGKTLALSDDHCAANVKERMRALNSGAYIQNKRIAGVLEPFRTIGDIDLKGPNMKNWVIATPEIRQSELLIGRSILVIATDGVWTVLNNNRTMAHAVKELGARQSAESAAHAIVKEAREFGSCDDVTVIVVSV</sequence>
<dbReference type="VEuPathDB" id="FungiDB:PITG_16329"/>
<dbReference type="FunFam" id="3.60.40.10:FF:000227">
    <property type="entry name" value="Adenylate cyclase"/>
    <property type="match status" value="1"/>
</dbReference>
<dbReference type="InterPro" id="IPR001932">
    <property type="entry name" value="PPM-type_phosphatase-like_dom"/>
</dbReference>
<dbReference type="AlphaFoldDB" id="D0NU11"/>
<accession>D0NU11</accession>
<dbReference type="EMBL" id="DS028162">
    <property type="protein sequence ID" value="EEY65135.1"/>
    <property type="molecule type" value="Genomic_DNA"/>
</dbReference>
<evidence type="ECO:0000313" key="2">
    <source>
        <dbReference type="EMBL" id="EEY65135.1"/>
    </source>
</evidence>
<evidence type="ECO:0000259" key="1">
    <source>
        <dbReference type="PROSITE" id="PS51746"/>
    </source>
</evidence>
<organism evidence="2 3">
    <name type="scientific">Phytophthora infestans (strain T30-4)</name>
    <name type="common">Potato late blight agent</name>
    <dbReference type="NCBI Taxonomy" id="403677"/>
    <lineage>
        <taxon>Eukaryota</taxon>
        <taxon>Sar</taxon>
        <taxon>Stramenopiles</taxon>
        <taxon>Oomycota</taxon>
        <taxon>Peronosporomycetes</taxon>
        <taxon>Peronosporales</taxon>
        <taxon>Peronosporaceae</taxon>
        <taxon>Phytophthora</taxon>
    </lineage>
</organism>
<dbReference type="InParanoid" id="D0NU11"/>
<dbReference type="OMA" id="CANNAKE"/>
<dbReference type="OrthoDB" id="10264738at2759"/>
<dbReference type="HOGENOM" id="CLU_050459_1_0_1"/>
<dbReference type="KEGG" id="pif:PITG_16329"/>
<dbReference type="SMART" id="SM00331">
    <property type="entry name" value="PP2C_SIG"/>
    <property type="match status" value="1"/>
</dbReference>
<evidence type="ECO:0000313" key="3">
    <source>
        <dbReference type="Proteomes" id="UP000006643"/>
    </source>
</evidence>
<dbReference type="CDD" id="cd00143">
    <property type="entry name" value="PP2Cc"/>
    <property type="match status" value="1"/>
</dbReference>
<dbReference type="InterPro" id="IPR015655">
    <property type="entry name" value="PP2C"/>
</dbReference>
<dbReference type="STRING" id="403677.D0NU11"/>
<keyword evidence="3" id="KW-1185">Reference proteome</keyword>
<dbReference type="Gene3D" id="3.60.40.10">
    <property type="entry name" value="PPM-type phosphatase domain"/>
    <property type="match status" value="1"/>
</dbReference>
<dbReference type="InterPro" id="IPR036457">
    <property type="entry name" value="PPM-type-like_dom_sf"/>
</dbReference>
<gene>
    <name evidence="2" type="ORF">PITG_16329</name>
</gene>
<dbReference type="PANTHER" id="PTHR13832">
    <property type="entry name" value="PROTEIN PHOSPHATASE 2C"/>
    <property type="match status" value="1"/>
</dbReference>
<dbReference type="Pfam" id="PF00481">
    <property type="entry name" value="PP2C"/>
    <property type="match status" value="1"/>
</dbReference>
<dbReference type="SMART" id="SM00332">
    <property type="entry name" value="PP2Cc"/>
    <property type="match status" value="1"/>
</dbReference>
<dbReference type="Proteomes" id="UP000006643">
    <property type="component" value="Unassembled WGS sequence"/>
</dbReference>
<dbReference type="PROSITE" id="PS51746">
    <property type="entry name" value="PPM_2"/>
    <property type="match status" value="1"/>
</dbReference>
<dbReference type="GO" id="GO:0004722">
    <property type="term" value="F:protein serine/threonine phosphatase activity"/>
    <property type="evidence" value="ECO:0007669"/>
    <property type="project" value="InterPro"/>
</dbReference>
<dbReference type="GeneID" id="9473778"/>
<dbReference type="RefSeq" id="XP_002897392.1">
    <property type="nucleotide sequence ID" value="XM_002897346.1"/>
</dbReference>
<feature type="domain" description="PPM-type phosphatase" evidence="1">
    <location>
        <begin position="173"/>
        <end position="442"/>
    </location>
</feature>
<dbReference type="eggNOG" id="KOG0698">
    <property type="taxonomic scope" value="Eukaryota"/>
</dbReference>
<name>D0NU11_PHYIT</name>
<proteinExistence type="predicted"/>